<dbReference type="InterPro" id="IPR008930">
    <property type="entry name" value="Terpenoid_cyclase/PrenylTrfase"/>
</dbReference>
<dbReference type="SUPFAM" id="SSF48239">
    <property type="entry name" value="Terpenoid cyclases/Protein prenyltransferases"/>
    <property type="match status" value="1"/>
</dbReference>
<protein>
    <recommendedName>
        <fullName evidence="4">Terpene cyclase/mutase family protein</fullName>
    </recommendedName>
</protein>
<evidence type="ECO:0000313" key="2">
    <source>
        <dbReference type="EMBL" id="MBF9132742.1"/>
    </source>
</evidence>
<keyword evidence="1" id="KW-1133">Transmembrane helix</keyword>
<accession>A0ABS0H2Q3</accession>
<name>A0ABS0H2Q3_9ACTN</name>
<keyword evidence="1" id="KW-0812">Transmembrane</keyword>
<proteinExistence type="predicted"/>
<comment type="caution">
    <text evidence="2">The sequence shown here is derived from an EMBL/GenBank/DDBJ whole genome shotgun (WGS) entry which is preliminary data.</text>
</comment>
<dbReference type="RefSeq" id="WP_196204266.1">
    <property type="nucleotide sequence ID" value="NZ_JADPUN010000247.1"/>
</dbReference>
<organism evidence="2 3">
    <name type="scientific">Plantactinospora alkalitolerans</name>
    <dbReference type="NCBI Taxonomy" id="2789879"/>
    <lineage>
        <taxon>Bacteria</taxon>
        <taxon>Bacillati</taxon>
        <taxon>Actinomycetota</taxon>
        <taxon>Actinomycetes</taxon>
        <taxon>Micromonosporales</taxon>
        <taxon>Micromonosporaceae</taxon>
        <taxon>Plantactinospora</taxon>
    </lineage>
</organism>
<evidence type="ECO:0008006" key="4">
    <source>
        <dbReference type="Google" id="ProtNLM"/>
    </source>
</evidence>
<gene>
    <name evidence="2" type="ORF">I0C86_27860</name>
</gene>
<evidence type="ECO:0000313" key="3">
    <source>
        <dbReference type="Proteomes" id="UP000638560"/>
    </source>
</evidence>
<feature type="transmembrane region" description="Helical" evidence="1">
    <location>
        <begin position="447"/>
        <end position="468"/>
    </location>
</feature>
<evidence type="ECO:0000256" key="1">
    <source>
        <dbReference type="SAM" id="Phobius"/>
    </source>
</evidence>
<sequence length="472" mass="51479">MIPADTSLSMERIRVGVRLASEFIVPRRTVVKIGGEVGLLWPLFNDDRSASIAPFEIDTCATSLGLLSSLAGIALGNADRAEMTEQALVTLVSLRRADGSWPSIRLTPSISAKDHMEGIVNDTIFAVQALLGAGFLAPDGDSGVPRTPASAAELSSAAGRAAWLQESVSWIEHNRVGMGWYYTGTTHMADPDQYGPAVGPTASMVVLLDEWMSLIRPEHGVSYHLRLRAMRDDAISWLKTAQAGSGGFGRSYGGPPLFGHTALAVLALLRSPDSSRDELGLAARWLVRKTSKRRVRTLVTADCFDEYEQLLSRGRSRYVKRIISHEYPIEALLVRAMGALLLDLRFRSAALTQGLQQRVAGLGEMLLGRQLEDGTLKGSFRSRRVTAGEHAPVYWVYQGVLALKVLQELCAEGFLREGRAVRSVLIIATMTVALFVIYLWANGWSVSAMPTLALIASGILVNLLTYFLTRNR</sequence>
<keyword evidence="1" id="KW-0472">Membrane</keyword>
<reference evidence="2 3" key="1">
    <citation type="submission" date="2020-11" db="EMBL/GenBank/DDBJ databases">
        <title>A novel isolate from a Black sea contaminated sediment with potential to produce alkanes: Plantactinospora alkalitolerans sp. nov.</title>
        <authorList>
            <person name="Carro L."/>
            <person name="Veyisoglu A."/>
            <person name="Guven K."/>
            <person name="Schumann P."/>
            <person name="Klenk H.-P."/>
            <person name="Sahin N."/>
        </authorList>
    </citation>
    <scope>NUCLEOTIDE SEQUENCE [LARGE SCALE GENOMIC DNA]</scope>
    <source>
        <strain evidence="2 3">S1510</strain>
    </source>
</reference>
<dbReference type="EMBL" id="JADPUN010000247">
    <property type="protein sequence ID" value="MBF9132742.1"/>
    <property type="molecule type" value="Genomic_DNA"/>
</dbReference>
<keyword evidence="3" id="KW-1185">Reference proteome</keyword>
<feature type="transmembrane region" description="Helical" evidence="1">
    <location>
        <begin position="424"/>
        <end position="441"/>
    </location>
</feature>
<dbReference type="Gene3D" id="1.50.10.20">
    <property type="match status" value="1"/>
</dbReference>
<dbReference type="Proteomes" id="UP000638560">
    <property type="component" value="Unassembled WGS sequence"/>
</dbReference>